<dbReference type="InterPro" id="IPR050090">
    <property type="entry name" value="Tyrosine_recombinase_XerCD"/>
</dbReference>
<keyword evidence="3" id="KW-0229">DNA integration</keyword>
<gene>
    <name evidence="9" type="ORF">DW972_14480</name>
</gene>
<evidence type="ECO:0000256" key="5">
    <source>
        <dbReference type="ARBA" id="ARBA00023172"/>
    </source>
</evidence>
<dbReference type="PROSITE" id="PS51900">
    <property type="entry name" value="CB"/>
    <property type="match status" value="1"/>
</dbReference>
<keyword evidence="5" id="KW-0233">DNA recombination</keyword>
<sequence length="385" mass="43926">MAKRGQGEGSISKRPDGTWWARITVGKTPDGKQKRKAFYGKTRKEVQEKLTAALNDINNNTYIEPSKMTVEQWMYIWLRDYKKASVKPKTYAAYEAHVRNHIAPDLGNYTLATLRNDMVQRFVNGLADKGLKSLTIERIVGTLKTALIQAVDNDLIAKSPATRIKMPLKQERTPRVLTVEEQNIFMEYSKEHRNGEIFLLILGTGLRIGEALALTWDDIDFENHILSVNRTQIEYCEHINGETIYHRGYSSPKTKAGKRTIPLIPSLVDMLLKLKEERELEKQKFKDVYQDNGLIFCNYYGVSLNYTAISKKIQTICKKAGLNGVHPHTLRHTFATRGLENGIDLKIMQELLGHSSIKMTADLYTHVLPETKKNSMMKLADTINI</sequence>
<dbReference type="InterPro" id="IPR013762">
    <property type="entry name" value="Integrase-like_cat_sf"/>
</dbReference>
<dbReference type="InterPro" id="IPR010998">
    <property type="entry name" value="Integrase_recombinase_N"/>
</dbReference>
<feature type="domain" description="Core-binding (CB)" evidence="8">
    <location>
        <begin position="68"/>
        <end position="151"/>
    </location>
</feature>
<evidence type="ECO:0000259" key="8">
    <source>
        <dbReference type="PROSITE" id="PS51900"/>
    </source>
</evidence>
<dbReference type="PANTHER" id="PTHR30349">
    <property type="entry name" value="PHAGE INTEGRASE-RELATED"/>
    <property type="match status" value="1"/>
</dbReference>
<dbReference type="Gene3D" id="1.10.150.130">
    <property type="match status" value="1"/>
</dbReference>
<evidence type="ECO:0000256" key="4">
    <source>
        <dbReference type="ARBA" id="ARBA00023125"/>
    </source>
</evidence>
<keyword evidence="4 6" id="KW-0238">DNA-binding</keyword>
<evidence type="ECO:0000313" key="10">
    <source>
        <dbReference type="Proteomes" id="UP000286561"/>
    </source>
</evidence>
<protein>
    <submittedName>
        <fullName evidence="9">Site-specific integrase</fullName>
    </submittedName>
</protein>
<evidence type="ECO:0000256" key="6">
    <source>
        <dbReference type="PROSITE-ProRule" id="PRU01248"/>
    </source>
</evidence>
<organism evidence="9 10">
    <name type="scientific">Anaerobutyricum hallii</name>
    <dbReference type="NCBI Taxonomy" id="39488"/>
    <lineage>
        <taxon>Bacteria</taxon>
        <taxon>Bacillati</taxon>
        <taxon>Bacillota</taxon>
        <taxon>Clostridia</taxon>
        <taxon>Lachnospirales</taxon>
        <taxon>Lachnospiraceae</taxon>
        <taxon>Anaerobutyricum</taxon>
    </lineage>
</organism>
<dbReference type="Gene3D" id="1.10.443.10">
    <property type="entry name" value="Intergrase catalytic core"/>
    <property type="match status" value="1"/>
</dbReference>
<dbReference type="SUPFAM" id="SSF56349">
    <property type="entry name" value="DNA breaking-rejoining enzymes"/>
    <property type="match status" value="1"/>
</dbReference>
<dbReference type="Pfam" id="PF14659">
    <property type="entry name" value="Phage_int_SAM_3"/>
    <property type="match status" value="1"/>
</dbReference>
<accession>A0A413PMX2</accession>
<reference evidence="9 10" key="1">
    <citation type="submission" date="2018-08" db="EMBL/GenBank/DDBJ databases">
        <title>A genome reference for cultivated species of the human gut microbiota.</title>
        <authorList>
            <person name="Zou Y."/>
            <person name="Xue W."/>
            <person name="Luo G."/>
        </authorList>
    </citation>
    <scope>NUCLEOTIDE SEQUENCE [LARGE SCALE GENOMIC DNA]</scope>
    <source>
        <strain evidence="9 10">AM48-23BH</strain>
    </source>
</reference>
<dbReference type="CDD" id="cd01189">
    <property type="entry name" value="INT_ICEBs1_C_like"/>
    <property type="match status" value="1"/>
</dbReference>
<dbReference type="InterPro" id="IPR011010">
    <property type="entry name" value="DNA_brk_join_enz"/>
</dbReference>
<comment type="similarity">
    <text evidence="2">Belongs to the 'phage' integrase family.</text>
</comment>
<dbReference type="PANTHER" id="PTHR30349:SF64">
    <property type="entry name" value="PROPHAGE INTEGRASE INTD-RELATED"/>
    <property type="match status" value="1"/>
</dbReference>
<name>A0A413PMX2_9FIRM</name>
<dbReference type="InterPro" id="IPR044068">
    <property type="entry name" value="CB"/>
</dbReference>
<feature type="domain" description="Tyr recombinase" evidence="7">
    <location>
        <begin position="172"/>
        <end position="377"/>
    </location>
</feature>
<comment type="function">
    <text evidence="1">Site-specific tyrosine recombinase, which acts by catalyzing the cutting and rejoining of the recombining DNA molecules.</text>
</comment>
<evidence type="ECO:0000256" key="2">
    <source>
        <dbReference type="ARBA" id="ARBA00008857"/>
    </source>
</evidence>
<evidence type="ECO:0000256" key="1">
    <source>
        <dbReference type="ARBA" id="ARBA00003283"/>
    </source>
</evidence>
<dbReference type="Pfam" id="PF00589">
    <property type="entry name" value="Phage_integrase"/>
    <property type="match status" value="1"/>
</dbReference>
<dbReference type="RefSeq" id="WP_118329796.1">
    <property type="nucleotide sequence ID" value="NZ_JAQEEK010000004.1"/>
</dbReference>
<dbReference type="EMBL" id="QSEP01000161">
    <property type="protein sequence ID" value="RGZ77423.1"/>
    <property type="molecule type" value="Genomic_DNA"/>
</dbReference>
<proteinExistence type="inferred from homology"/>
<evidence type="ECO:0000259" key="7">
    <source>
        <dbReference type="PROSITE" id="PS51898"/>
    </source>
</evidence>
<dbReference type="Proteomes" id="UP000286561">
    <property type="component" value="Unassembled WGS sequence"/>
</dbReference>
<evidence type="ECO:0000313" key="9">
    <source>
        <dbReference type="EMBL" id="RGZ77423.1"/>
    </source>
</evidence>
<dbReference type="GO" id="GO:0006310">
    <property type="term" value="P:DNA recombination"/>
    <property type="evidence" value="ECO:0007669"/>
    <property type="project" value="UniProtKB-KW"/>
</dbReference>
<dbReference type="PROSITE" id="PS51898">
    <property type="entry name" value="TYR_RECOMBINASE"/>
    <property type="match status" value="1"/>
</dbReference>
<dbReference type="InterPro" id="IPR004107">
    <property type="entry name" value="Integrase_SAM-like_N"/>
</dbReference>
<dbReference type="InterPro" id="IPR002104">
    <property type="entry name" value="Integrase_catalytic"/>
</dbReference>
<evidence type="ECO:0000256" key="3">
    <source>
        <dbReference type="ARBA" id="ARBA00022908"/>
    </source>
</evidence>
<comment type="caution">
    <text evidence="9">The sequence shown here is derived from an EMBL/GenBank/DDBJ whole genome shotgun (WGS) entry which is preliminary data.</text>
</comment>
<dbReference type="GO" id="GO:0003677">
    <property type="term" value="F:DNA binding"/>
    <property type="evidence" value="ECO:0007669"/>
    <property type="project" value="UniProtKB-UniRule"/>
</dbReference>
<dbReference type="AlphaFoldDB" id="A0A413PMX2"/>
<dbReference type="GO" id="GO:0015074">
    <property type="term" value="P:DNA integration"/>
    <property type="evidence" value="ECO:0007669"/>
    <property type="project" value="UniProtKB-KW"/>
</dbReference>